<evidence type="ECO:0000313" key="1">
    <source>
        <dbReference type="EMBL" id="MCZ4089043.1"/>
    </source>
</evidence>
<protein>
    <recommendedName>
        <fullName evidence="3">Cupin domain-containing protein</fullName>
    </recommendedName>
</protein>
<dbReference type="InterPro" id="IPR011051">
    <property type="entry name" value="RmlC_Cupin_sf"/>
</dbReference>
<sequence>MASTVDTKPLSGEPVAVPDPGNTKFLVDPYKDWSKGEGIPIHFDLGHDLLALETGPWDRYDARGCFAHTHGMGDFMANYVIEVLPGRKTRPVKHLYEAFFYVLSGYGSTTVWLPNGEVRTFEWGPKALFAIPLNCLYQFNNGSGVDTVRLSCTNNAPLTINLYHNLDFVFDNDFAFKDRIGQTKHFEGEGALYSYGLESARKVQNIWETNFVHDLTSFKLYEFEGRGKGSLNVNFVLADGTMHSHVSQMPVGRYKKAHRHAAGTHVHAVDGEGYSLMWYEGDSEFKEIPWRHGFMYTPPFWMYHQHFNTCDQPARYVACSLGSRRYPFISLRRKSAEGGGATSVKDGGRQIEYEDQDPRVHRKFLEELQKTGVPSAMGDIFDEAAIMALPKESLTGVIQTPILAGPAT</sequence>
<accession>A0ABT4KAQ0</accession>
<organism evidence="1 2">
    <name type="scientific">Sinorhizobium psoraleae</name>
    <dbReference type="NCBI Taxonomy" id="520838"/>
    <lineage>
        <taxon>Bacteria</taxon>
        <taxon>Pseudomonadati</taxon>
        <taxon>Pseudomonadota</taxon>
        <taxon>Alphaproteobacteria</taxon>
        <taxon>Hyphomicrobiales</taxon>
        <taxon>Rhizobiaceae</taxon>
        <taxon>Sinorhizobium/Ensifer group</taxon>
        <taxon>Sinorhizobium</taxon>
    </lineage>
</organism>
<dbReference type="Proteomes" id="UP001079430">
    <property type="component" value="Unassembled WGS sequence"/>
</dbReference>
<proteinExistence type="predicted"/>
<dbReference type="SUPFAM" id="SSF51182">
    <property type="entry name" value="RmlC-like cupins"/>
    <property type="match status" value="1"/>
</dbReference>
<dbReference type="EMBL" id="JAPVOI010000003">
    <property type="protein sequence ID" value="MCZ4089043.1"/>
    <property type="molecule type" value="Genomic_DNA"/>
</dbReference>
<reference evidence="1" key="1">
    <citation type="submission" date="2022-10" db="EMBL/GenBank/DDBJ databases">
        <title>Whole genome sequencing of three plant growth promoting bacteria isolated from Vachellia tortilis subsp. raddiana in Morocco.</title>
        <authorList>
            <person name="Hnini M."/>
            <person name="Zouagui R."/>
            <person name="Zouagui H."/>
            <person name="Chemao Elfihri M.-W."/>
            <person name="Ibrahimi A."/>
            <person name="Sbabou L."/>
            <person name="Aurag J."/>
        </authorList>
    </citation>
    <scope>NUCLEOTIDE SEQUENCE</scope>
    <source>
        <strain evidence="1">LMR678</strain>
    </source>
</reference>
<dbReference type="Gene3D" id="2.60.120.10">
    <property type="entry name" value="Jelly Rolls"/>
    <property type="match status" value="2"/>
</dbReference>
<evidence type="ECO:0000313" key="2">
    <source>
        <dbReference type="Proteomes" id="UP001079430"/>
    </source>
</evidence>
<evidence type="ECO:0008006" key="3">
    <source>
        <dbReference type="Google" id="ProtNLM"/>
    </source>
</evidence>
<dbReference type="RefSeq" id="WP_193571412.1">
    <property type="nucleotide sequence ID" value="NZ_JAPVOI010000003.1"/>
</dbReference>
<keyword evidence="2" id="KW-1185">Reference proteome</keyword>
<dbReference type="InterPro" id="IPR014710">
    <property type="entry name" value="RmlC-like_jellyroll"/>
</dbReference>
<comment type="caution">
    <text evidence="1">The sequence shown here is derived from an EMBL/GenBank/DDBJ whole genome shotgun (WGS) entry which is preliminary data.</text>
</comment>
<gene>
    <name evidence="1" type="ORF">O3W52_02895</name>
</gene>
<name>A0ABT4KAQ0_9HYPH</name>